<accession>A0A1I1FMM1</accession>
<name>A0A1I1FMM1_9SPHI</name>
<keyword evidence="1 5" id="KW-0963">Cytoplasm</keyword>
<dbReference type="GO" id="GO:0004518">
    <property type="term" value="F:nuclease activity"/>
    <property type="evidence" value="ECO:0007669"/>
    <property type="project" value="UniProtKB-KW"/>
</dbReference>
<dbReference type="PANTHER" id="PTHR33317:SF4">
    <property type="entry name" value="POLYNUCLEOTIDYL TRANSFERASE, RIBONUCLEASE H-LIKE SUPERFAMILY PROTEIN"/>
    <property type="match status" value="1"/>
</dbReference>
<dbReference type="SMART" id="SM00732">
    <property type="entry name" value="YqgFc"/>
    <property type="match status" value="1"/>
</dbReference>
<evidence type="ECO:0000313" key="7">
    <source>
        <dbReference type="EMBL" id="SFC00236.1"/>
    </source>
</evidence>
<organism evidence="7 8">
    <name type="scientific">Parapedobacter composti</name>
    <dbReference type="NCBI Taxonomy" id="623281"/>
    <lineage>
        <taxon>Bacteria</taxon>
        <taxon>Pseudomonadati</taxon>
        <taxon>Bacteroidota</taxon>
        <taxon>Sphingobacteriia</taxon>
        <taxon>Sphingobacteriales</taxon>
        <taxon>Sphingobacteriaceae</taxon>
        <taxon>Parapedobacter</taxon>
    </lineage>
</organism>
<evidence type="ECO:0000256" key="2">
    <source>
        <dbReference type="ARBA" id="ARBA00022517"/>
    </source>
</evidence>
<dbReference type="InterPro" id="IPR037027">
    <property type="entry name" value="YqgF/RNaseH-like_dom_sf"/>
</dbReference>
<dbReference type="CDD" id="cd16964">
    <property type="entry name" value="YqgF"/>
    <property type="match status" value="1"/>
</dbReference>
<keyword evidence="8" id="KW-1185">Reference proteome</keyword>
<reference evidence="7 8" key="1">
    <citation type="submission" date="2016-10" db="EMBL/GenBank/DDBJ databases">
        <authorList>
            <person name="de Groot N.N."/>
        </authorList>
    </citation>
    <scope>NUCLEOTIDE SEQUENCE [LARGE SCALE GENOMIC DNA]</scope>
    <source>
        <strain evidence="7 8">DSM 22900</strain>
    </source>
</reference>
<dbReference type="RefSeq" id="WP_244518687.1">
    <property type="nucleotide sequence ID" value="NZ_FOLL01000003.1"/>
</dbReference>
<keyword evidence="2 5" id="KW-0690">Ribosome biogenesis</keyword>
<sequence>MVYLCRMRIMAFDYGTKRVGIAVTDPLQLIATALDTVHAKDALDYVAEYLTRETVVTFVVGLPKQLDGTPSESVQHVKGFVRALRRMFPSIPVETVDERFTSKMAAASIAQSGGTKRKRQAKGLVDSVSAVLILQSYLEKRAFQR</sequence>
<gene>
    <name evidence="7" type="ORF">SAMN05421747_10339</name>
</gene>
<dbReference type="PANTHER" id="PTHR33317">
    <property type="entry name" value="POLYNUCLEOTIDYL TRANSFERASE, RIBONUCLEASE H-LIKE SUPERFAMILY PROTEIN"/>
    <property type="match status" value="1"/>
</dbReference>
<dbReference type="GO" id="GO:0005829">
    <property type="term" value="C:cytosol"/>
    <property type="evidence" value="ECO:0007669"/>
    <property type="project" value="TreeGrafter"/>
</dbReference>
<dbReference type="Gene3D" id="3.30.420.140">
    <property type="entry name" value="YqgF/RNase H-like domain"/>
    <property type="match status" value="1"/>
</dbReference>
<dbReference type="EC" id="3.1.-.-" evidence="5"/>
<evidence type="ECO:0000313" key="8">
    <source>
        <dbReference type="Proteomes" id="UP000199577"/>
    </source>
</evidence>
<dbReference type="GO" id="GO:0016788">
    <property type="term" value="F:hydrolase activity, acting on ester bonds"/>
    <property type="evidence" value="ECO:0007669"/>
    <property type="project" value="UniProtKB-UniRule"/>
</dbReference>
<comment type="subcellular location">
    <subcellularLocation>
        <location evidence="5">Cytoplasm</location>
    </subcellularLocation>
</comment>
<dbReference type="AlphaFoldDB" id="A0A1I1FMM1"/>
<dbReference type="Proteomes" id="UP000199577">
    <property type="component" value="Unassembled WGS sequence"/>
</dbReference>
<proteinExistence type="inferred from homology"/>
<dbReference type="GO" id="GO:0000967">
    <property type="term" value="P:rRNA 5'-end processing"/>
    <property type="evidence" value="ECO:0007669"/>
    <property type="project" value="UniProtKB-UniRule"/>
</dbReference>
<comment type="function">
    <text evidence="5">Could be a nuclease involved in processing of the 5'-end of pre-16S rRNA.</text>
</comment>
<dbReference type="Pfam" id="PF03652">
    <property type="entry name" value="RuvX"/>
    <property type="match status" value="1"/>
</dbReference>
<dbReference type="InterPro" id="IPR012337">
    <property type="entry name" value="RNaseH-like_sf"/>
</dbReference>
<keyword evidence="4 5" id="KW-0378">Hydrolase</keyword>
<dbReference type="EMBL" id="FOLL01000003">
    <property type="protein sequence ID" value="SFC00236.1"/>
    <property type="molecule type" value="Genomic_DNA"/>
</dbReference>
<evidence type="ECO:0000256" key="4">
    <source>
        <dbReference type="ARBA" id="ARBA00022801"/>
    </source>
</evidence>
<evidence type="ECO:0000256" key="1">
    <source>
        <dbReference type="ARBA" id="ARBA00022490"/>
    </source>
</evidence>
<keyword evidence="3 5" id="KW-0540">Nuclease</keyword>
<evidence type="ECO:0000259" key="6">
    <source>
        <dbReference type="SMART" id="SM00732"/>
    </source>
</evidence>
<dbReference type="HAMAP" id="MF_00651">
    <property type="entry name" value="Nuclease_YqgF"/>
    <property type="match status" value="1"/>
</dbReference>
<feature type="domain" description="YqgF/RNase H-like" evidence="6">
    <location>
        <begin position="7"/>
        <end position="105"/>
    </location>
</feature>
<dbReference type="InterPro" id="IPR006641">
    <property type="entry name" value="YqgF/RNaseH-like_dom"/>
</dbReference>
<protein>
    <recommendedName>
        <fullName evidence="5">Putative pre-16S rRNA nuclease</fullName>
        <ecNumber evidence="5">3.1.-.-</ecNumber>
    </recommendedName>
</protein>
<evidence type="ECO:0000256" key="5">
    <source>
        <dbReference type="HAMAP-Rule" id="MF_00651"/>
    </source>
</evidence>
<dbReference type="InterPro" id="IPR005227">
    <property type="entry name" value="YqgF"/>
</dbReference>
<dbReference type="SUPFAM" id="SSF53098">
    <property type="entry name" value="Ribonuclease H-like"/>
    <property type="match status" value="1"/>
</dbReference>
<evidence type="ECO:0000256" key="3">
    <source>
        <dbReference type="ARBA" id="ARBA00022722"/>
    </source>
</evidence>
<comment type="similarity">
    <text evidence="5">Belongs to the YqgF HJR family.</text>
</comment>
<dbReference type="NCBIfam" id="TIGR00250">
    <property type="entry name" value="RNAse_H_YqgF"/>
    <property type="match status" value="1"/>
</dbReference>
<dbReference type="STRING" id="623281.SAMN05421747_10339"/>